<dbReference type="PANTHER" id="PTHR43800:SF1">
    <property type="entry name" value="PEPTIDYL-LYSINE N-ACETYLTRANSFERASE YJAB"/>
    <property type="match status" value="1"/>
</dbReference>
<dbReference type="RefSeq" id="WP_222824129.1">
    <property type="nucleotide sequence ID" value="NZ_JAHWXP010000002.1"/>
</dbReference>
<evidence type="ECO:0000256" key="1">
    <source>
        <dbReference type="ARBA" id="ARBA00022679"/>
    </source>
</evidence>
<dbReference type="EMBL" id="JAHWXP010000002">
    <property type="protein sequence ID" value="MBY8336425.1"/>
    <property type="molecule type" value="Genomic_DNA"/>
</dbReference>
<evidence type="ECO:0000313" key="4">
    <source>
        <dbReference type="EMBL" id="MBY8336425.1"/>
    </source>
</evidence>
<dbReference type="Gene3D" id="3.40.630.30">
    <property type="match status" value="1"/>
</dbReference>
<feature type="domain" description="N-acetyltransferase" evidence="3">
    <location>
        <begin position="9"/>
        <end position="160"/>
    </location>
</feature>
<reference evidence="4 5" key="1">
    <citation type="submission" date="2021-07" db="EMBL/GenBank/DDBJ databases">
        <title>Alteriqipengyuania abyssalis NZ-12B nov, sp.nov isolated from deep sea sponge in pacific ocean.</title>
        <authorList>
            <person name="Tareen S."/>
            <person name="Wink J."/>
        </authorList>
    </citation>
    <scope>NUCLEOTIDE SEQUENCE [LARGE SCALE GENOMIC DNA]</scope>
    <source>
        <strain evidence="4 5">NZ-12B</strain>
    </source>
</reference>
<dbReference type="InterPro" id="IPR000182">
    <property type="entry name" value="GNAT_dom"/>
</dbReference>
<keyword evidence="5" id="KW-1185">Reference proteome</keyword>
<dbReference type="SUPFAM" id="SSF55729">
    <property type="entry name" value="Acyl-CoA N-acyltransferases (Nat)"/>
    <property type="match status" value="1"/>
</dbReference>
<dbReference type="Proteomes" id="UP000759298">
    <property type="component" value="Unassembled WGS sequence"/>
</dbReference>
<name>A0ABS7PBJ6_9SPHN</name>
<dbReference type="PANTHER" id="PTHR43800">
    <property type="entry name" value="PEPTIDYL-LYSINE N-ACETYLTRANSFERASE YJAB"/>
    <property type="match status" value="1"/>
</dbReference>
<dbReference type="PROSITE" id="PS51186">
    <property type="entry name" value="GNAT"/>
    <property type="match status" value="1"/>
</dbReference>
<organism evidence="4 5">
    <name type="scientific">Alteriqipengyuania abyssalis</name>
    <dbReference type="NCBI Taxonomy" id="2860200"/>
    <lineage>
        <taxon>Bacteria</taxon>
        <taxon>Pseudomonadati</taxon>
        <taxon>Pseudomonadota</taxon>
        <taxon>Alphaproteobacteria</taxon>
        <taxon>Sphingomonadales</taxon>
        <taxon>Erythrobacteraceae</taxon>
        <taxon>Alteriqipengyuania</taxon>
    </lineage>
</organism>
<protein>
    <submittedName>
        <fullName evidence="4">GNAT family N-acetyltransferase</fullName>
    </submittedName>
</protein>
<dbReference type="Pfam" id="PF13508">
    <property type="entry name" value="Acetyltransf_7"/>
    <property type="match status" value="1"/>
</dbReference>
<sequence>MNSAQTDDWHIRLARRGDAAAMPAIEREAGRMFERLDGLAWVSWQEPVAVDRLERYIARGHCLVAQAGEHLVGFLVTEPFGRELHAYEFSVHPDWQGRGIGSALLRGCMIDARNSGFTAITLTTFAEVPWNAPFYRRMGFVDIAAADNPRLAGELAAEAERGMPAEARIAMTCALG</sequence>
<comment type="caution">
    <text evidence="4">The sequence shown here is derived from an EMBL/GenBank/DDBJ whole genome shotgun (WGS) entry which is preliminary data.</text>
</comment>
<proteinExistence type="predicted"/>
<evidence type="ECO:0000259" key="3">
    <source>
        <dbReference type="PROSITE" id="PS51186"/>
    </source>
</evidence>
<keyword evidence="2" id="KW-0012">Acyltransferase</keyword>
<evidence type="ECO:0000256" key="2">
    <source>
        <dbReference type="ARBA" id="ARBA00023315"/>
    </source>
</evidence>
<keyword evidence="1" id="KW-0808">Transferase</keyword>
<dbReference type="InterPro" id="IPR016181">
    <property type="entry name" value="Acyl_CoA_acyltransferase"/>
</dbReference>
<evidence type="ECO:0000313" key="5">
    <source>
        <dbReference type="Proteomes" id="UP000759298"/>
    </source>
</evidence>
<dbReference type="CDD" id="cd04301">
    <property type="entry name" value="NAT_SF"/>
    <property type="match status" value="1"/>
</dbReference>
<gene>
    <name evidence="4" type="ORF">KYN89_05145</name>
</gene>
<accession>A0ABS7PBJ6</accession>